<dbReference type="InterPro" id="IPR040521">
    <property type="entry name" value="KDZ"/>
</dbReference>
<organism evidence="2 3">
    <name type="scientific">Rhodocollybia butyracea</name>
    <dbReference type="NCBI Taxonomy" id="206335"/>
    <lineage>
        <taxon>Eukaryota</taxon>
        <taxon>Fungi</taxon>
        <taxon>Dikarya</taxon>
        <taxon>Basidiomycota</taxon>
        <taxon>Agaricomycotina</taxon>
        <taxon>Agaricomycetes</taxon>
        <taxon>Agaricomycetidae</taxon>
        <taxon>Agaricales</taxon>
        <taxon>Marasmiineae</taxon>
        <taxon>Omphalotaceae</taxon>
        <taxon>Rhodocollybia</taxon>
    </lineage>
</organism>
<feature type="region of interest" description="Disordered" evidence="1">
    <location>
        <begin position="693"/>
        <end position="732"/>
    </location>
</feature>
<sequence>MPASMLPGKKSQHHRRVLKTVCPSAMRRHRDQTTEEICVLNIPEIEEEGEQVLLDSMNWDFSQPLSNAGGEMDAQAEGDWEELFDVFGTSTRQIPLPKDSYISASIVRAGVFPSSPLKHNHGFSTRTLHLYHDLFCQCPRVAIQPFLKALSDVQGIAFKPYLMQQFSAAYDAYLEVKKRIRLEVDKALGREDPNWRNTHACPCCQYEVKEDDAMDVRMLVAMDGNDLLKRVEGKNEAGDDSLAEAADRQSTERFDPRNAGGSYFLSREDVDRWDEPRWSDIPEWNPEGEGRAWTWATTNCDEKWLNTNNTHTGKAKYSLASLYHFLEAERLHRKTNSKTGPPSSQTCVCYDIGCSNSVTVKQSPLRALAEWMGYLPAVGMMHGYAHERLCQLIFLLLYIIAAGLEDGEVPEQWFSRSNALASAIRHASIFHRRQAIAQYAYHTDQFEAYANLSKFLVNHYKQCLQILATANALKSRMQAAGITDAKVFFDWLQEEKEYLQGLAKEPPQETLQMEYHWKLVALKDCQRAQRHAQENERKLLADVQALETKLDIRTRWTGGSEEWNRAAELTHNSQYQRALDKLEGLLVARIFELSKMNVSGTGYKMRKHLAHALKRRSKTIQAALKDYNTDESDELCAKENELKASNPTLALQIKKLRMEHGRFKSIHYKRLHSITLLRGFNEKTNGKYFTRGTSVEHKTSVPASFDQQDKEEVEPGDQEDESESEDEDDLIHRVDTLLSVATDT</sequence>
<evidence type="ECO:0000313" key="2">
    <source>
        <dbReference type="EMBL" id="KAF9039580.1"/>
    </source>
</evidence>
<dbReference type="EMBL" id="JADNRY010000567">
    <property type="protein sequence ID" value="KAF9039580.1"/>
    <property type="molecule type" value="Genomic_DNA"/>
</dbReference>
<reference evidence="2" key="1">
    <citation type="submission" date="2020-11" db="EMBL/GenBank/DDBJ databases">
        <authorList>
            <consortium name="DOE Joint Genome Institute"/>
            <person name="Ahrendt S."/>
            <person name="Riley R."/>
            <person name="Andreopoulos W."/>
            <person name="Labutti K."/>
            <person name="Pangilinan J."/>
            <person name="Ruiz-Duenas F.J."/>
            <person name="Barrasa J.M."/>
            <person name="Sanchez-Garcia M."/>
            <person name="Camarero S."/>
            <person name="Miyauchi S."/>
            <person name="Serrano A."/>
            <person name="Linde D."/>
            <person name="Babiker R."/>
            <person name="Drula E."/>
            <person name="Ayuso-Fernandez I."/>
            <person name="Pacheco R."/>
            <person name="Padilla G."/>
            <person name="Ferreira P."/>
            <person name="Barriuso J."/>
            <person name="Kellner H."/>
            <person name="Castanera R."/>
            <person name="Alfaro M."/>
            <person name="Ramirez L."/>
            <person name="Pisabarro A.G."/>
            <person name="Kuo A."/>
            <person name="Tritt A."/>
            <person name="Lipzen A."/>
            <person name="He G."/>
            <person name="Yan M."/>
            <person name="Ng V."/>
            <person name="Cullen D."/>
            <person name="Martin F."/>
            <person name="Rosso M.-N."/>
            <person name="Henrissat B."/>
            <person name="Hibbett D."/>
            <person name="Martinez A.T."/>
            <person name="Grigoriev I.V."/>
        </authorList>
    </citation>
    <scope>NUCLEOTIDE SEQUENCE</scope>
    <source>
        <strain evidence="2">AH 40177</strain>
    </source>
</reference>
<accession>A0A9P5P4N4</accession>
<name>A0A9P5P4N4_9AGAR</name>
<dbReference type="Proteomes" id="UP000772434">
    <property type="component" value="Unassembled WGS sequence"/>
</dbReference>
<evidence type="ECO:0000313" key="3">
    <source>
        <dbReference type="Proteomes" id="UP000772434"/>
    </source>
</evidence>
<protein>
    <recommendedName>
        <fullName evidence="4">CxC1-like cysteine cluster associated with KDZ transposases domain-containing protein</fullName>
    </recommendedName>
</protein>
<feature type="compositionally biased region" description="Basic and acidic residues" evidence="1">
    <location>
        <begin position="245"/>
        <end position="256"/>
    </location>
</feature>
<dbReference type="AlphaFoldDB" id="A0A9P5P4N4"/>
<evidence type="ECO:0000256" key="1">
    <source>
        <dbReference type="SAM" id="MobiDB-lite"/>
    </source>
</evidence>
<comment type="caution">
    <text evidence="2">The sequence shown here is derived from an EMBL/GenBank/DDBJ whole genome shotgun (WGS) entry which is preliminary data.</text>
</comment>
<dbReference type="Pfam" id="PF18758">
    <property type="entry name" value="KDZ"/>
    <property type="match status" value="1"/>
</dbReference>
<dbReference type="PANTHER" id="PTHR33096">
    <property type="entry name" value="CXC2 DOMAIN-CONTAINING PROTEIN"/>
    <property type="match status" value="1"/>
</dbReference>
<proteinExistence type="predicted"/>
<keyword evidence="3" id="KW-1185">Reference proteome</keyword>
<evidence type="ECO:0008006" key="4">
    <source>
        <dbReference type="Google" id="ProtNLM"/>
    </source>
</evidence>
<dbReference type="PANTHER" id="PTHR33096:SF1">
    <property type="entry name" value="CXC1-LIKE CYSTEINE CLUSTER ASSOCIATED WITH KDZ TRANSPOSASES DOMAIN-CONTAINING PROTEIN"/>
    <property type="match status" value="1"/>
</dbReference>
<dbReference type="OrthoDB" id="3246730at2759"/>
<feature type="compositionally biased region" description="Acidic residues" evidence="1">
    <location>
        <begin position="709"/>
        <end position="729"/>
    </location>
</feature>
<gene>
    <name evidence="2" type="ORF">BDP27DRAFT_1374502</name>
</gene>
<feature type="region of interest" description="Disordered" evidence="1">
    <location>
        <begin position="238"/>
        <end position="260"/>
    </location>
</feature>